<dbReference type="AlphaFoldDB" id="A0A1I0TXC9"/>
<gene>
    <name evidence="3" type="ORF">SAMN05192569_106318</name>
</gene>
<dbReference type="PANTHER" id="PTHR41287">
    <property type="match status" value="1"/>
</dbReference>
<evidence type="ECO:0000259" key="2">
    <source>
        <dbReference type="Pfam" id="PF20441"/>
    </source>
</evidence>
<dbReference type="Pfam" id="PF03354">
    <property type="entry name" value="TerL_ATPase"/>
    <property type="match status" value="1"/>
</dbReference>
<accession>A0A1I0TXC9</accession>
<dbReference type="PANTHER" id="PTHR41287:SF1">
    <property type="entry name" value="PROTEIN YMFN"/>
    <property type="match status" value="1"/>
</dbReference>
<evidence type="ECO:0000259" key="1">
    <source>
        <dbReference type="Pfam" id="PF03354"/>
    </source>
</evidence>
<dbReference type="RefSeq" id="WP_090952055.1">
    <property type="nucleotide sequence ID" value="NZ_FOJS01000063.1"/>
</dbReference>
<reference evidence="4" key="1">
    <citation type="submission" date="2016-10" db="EMBL/GenBank/DDBJ databases">
        <authorList>
            <person name="Varghese N."/>
            <person name="Submissions S."/>
        </authorList>
    </citation>
    <scope>NUCLEOTIDE SEQUENCE [LARGE SCALE GENOMIC DNA]</scope>
    <source>
        <strain evidence="4">M1</strain>
    </source>
</reference>
<dbReference type="Pfam" id="PF20441">
    <property type="entry name" value="TerL_nuclease"/>
    <property type="match status" value="1"/>
</dbReference>
<evidence type="ECO:0000313" key="3">
    <source>
        <dbReference type="EMBL" id="SFA55556.1"/>
    </source>
</evidence>
<protein>
    <submittedName>
        <fullName evidence="3">Phage terminase-like protein, large subunit, contains N-terminal HTH domain</fullName>
    </submittedName>
</protein>
<organism evidence="3 4">
    <name type="scientific">Parageobacillus thermantarcticus</name>
    <dbReference type="NCBI Taxonomy" id="186116"/>
    <lineage>
        <taxon>Bacteria</taxon>
        <taxon>Bacillati</taxon>
        <taxon>Bacillota</taxon>
        <taxon>Bacilli</taxon>
        <taxon>Bacillales</taxon>
        <taxon>Anoxybacillaceae</taxon>
        <taxon>Parageobacillus</taxon>
    </lineage>
</organism>
<dbReference type="EMBL" id="FOJS01000063">
    <property type="protein sequence ID" value="SFA55556.1"/>
    <property type="molecule type" value="Genomic_DNA"/>
</dbReference>
<proteinExistence type="predicted"/>
<dbReference type="InterPro" id="IPR046462">
    <property type="entry name" value="TerL_nuclease"/>
</dbReference>
<dbReference type="Proteomes" id="UP000198650">
    <property type="component" value="Unassembled WGS sequence"/>
</dbReference>
<sequence length="567" mass="65621">MITELIARIVRYAEDIVDGRITACKKHKQACERFLKEIELIPNDDYPYYFDGDELYRFYRWARMFKHTKGVLAGQPIELTDFQLFVVGNIFCWKRKENDLRRFRKAYIQLARKNAKSQLLALIASYECFLSPEQSEVYIAGWGREQSSIVYNEVLSQIQSCSLLNGKYTDSYGRIRHKKSGSIIQPLSKEARKTGDGKNPSLAVIDEYHVHETSEIYDVLVSGMAARKNPLIVVITTAGFNLDSPCYTEYQYVSKILDPDSPIENDEYFVMICELDKDDDIKDERNWIKANPIVATYEEGMNFLRSELQTALDVPEKMRSFLTKNMNIWVDQKDNGYIPLDKWRACATSKKIDLDVRECYIGVDLSKKIDLTSISGVVPLGDGRFYVWSHSFIPEDTLAEKRRTDKVPYDLWVEQGWITVTPGAVVDYHFIQSYIKKLADDKLWDIKEICYDPYNATHFAQEMEAEGYTMVEIRQGIRTLSEPTKFFRELVFSGKIVHDDNPVLNWAVGNAVVRQDHNENIMLDKDKSTDRIDPLAAAINAMTRAMTRTETVDINEITEEYLKMMGW</sequence>
<dbReference type="OrthoDB" id="9760250at2"/>
<keyword evidence="4" id="KW-1185">Reference proteome</keyword>
<feature type="domain" description="Terminase large subunit-like endonuclease" evidence="2">
    <location>
        <begin position="263"/>
        <end position="546"/>
    </location>
</feature>
<dbReference type="Gene3D" id="3.40.50.300">
    <property type="entry name" value="P-loop containing nucleotide triphosphate hydrolases"/>
    <property type="match status" value="1"/>
</dbReference>
<dbReference type="GO" id="GO:0004519">
    <property type="term" value="F:endonuclease activity"/>
    <property type="evidence" value="ECO:0007669"/>
    <property type="project" value="InterPro"/>
</dbReference>
<dbReference type="InterPro" id="IPR027417">
    <property type="entry name" value="P-loop_NTPase"/>
</dbReference>
<feature type="domain" description="Terminase large subunit-like ATPase" evidence="1">
    <location>
        <begin position="81"/>
        <end position="253"/>
    </location>
</feature>
<dbReference type="InterPro" id="IPR046461">
    <property type="entry name" value="TerL_ATPase"/>
</dbReference>
<dbReference type="InterPro" id="IPR005021">
    <property type="entry name" value="Terminase_largesu-like"/>
</dbReference>
<name>A0A1I0TXC9_9BACL</name>
<dbReference type="STRING" id="186116.SAMN05192569_106318"/>
<evidence type="ECO:0000313" key="4">
    <source>
        <dbReference type="Proteomes" id="UP000198650"/>
    </source>
</evidence>